<evidence type="ECO:0000313" key="8">
    <source>
        <dbReference type="Proteomes" id="UP000294563"/>
    </source>
</evidence>
<evidence type="ECO:0000256" key="2">
    <source>
        <dbReference type="ARBA" id="ARBA00009773"/>
    </source>
</evidence>
<dbReference type="GO" id="GO:0055085">
    <property type="term" value="P:transmembrane transport"/>
    <property type="evidence" value="ECO:0007669"/>
    <property type="project" value="TreeGrafter"/>
</dbReference>
<evidence type="ECO:0000256" key="3">
    <source>
        <dbReference type="ARBA" id="ARBA00022692"/>
    </source>
</evidence>
<organism evidence="7 8">
    <name type="scientific">Litoreibacter halocynthiae</name>
    <dbReference type="NCBI Taxonomy" id="1242689"/>
    <lineage>
        <taxon>Bacteria</taxon>
        <taxon>Pseudomonadati</taxon>
        <taxon>Pseudomonadota</taxon>
        <taxon>Alphaproteobacteria</taxon>
        <taxon>Rhodobacterales</taxon>
        <taxon>Roseobacteraceae</taxon>
        <taxon>Litoreibacter</taxon>
    </lineage>
</organism>
<evidence type="ECO:0000256" key="6">
    <source>
        <dbReference type="SAM" id="Phobius"/>
    </source>
</evidence>
<dbReference type="Pfam" id="PF01594">
    <property type="entry name" value="AI-2E_transport"/>
    <property type="match status" value="1"/>
</dbReference>
<dbReference type="AlphaFoldDB" id="A0A4R7LFZ7"/>
<gene>
    <name evidence="7" type="ORF">BDE40_3091</name>
</gene>
<dbReference type="RefSeq" id="WP_134015894.1">
    <property type="nucleotide sequence ID" value="NZ_SOBH01000003.1"/>
</dbReference>
<feature type="transmembrane region" description="Helical" evidence="6">
    <location>
        <begin position="303"/>
        <end position="332"/>
    </location>
</feature>
<evidence type="ECO:0000313" key="7">
    <source>
        <dbReference type="EMBL" id="TDT74294.1"/>
    </source>
</evidence>
<dbReference type="Proteomes" id="UP000294563">
    <property type="component" value="Unassembled WGS sequence"/>
</dbReference>
<feature type="transmembrane region" description="Helical" evidence="6">
    <location>
        <begin position="12"/>
        <end position="30"/>
    </location>
</feature>
<dbReference type="EMBL" id="SOBH01000003">
    <property type="protein sequence ID" value="TDT74294.1"/>
    <property type="molecule type" value="Genomic_DNA"/>
</dbReference>
<dbReference type="PANTHER" id="PTHR21716">
    <property type="entry name" value="TRANSMEMBRANE PROTEIN"/>
    <property type="match status" value="1"/>
</dbReference>
<feature type="transmembrane region" description="Helical" evidence="6">
    <location>
        <begin position="206"/>
        <end position="228"/>
    </location>
</feature>
<protein>
    <submittedName>
        <fullName evidence="7">Putative PurR-regulated permease PerM</fullName>
    </submittedName>
</protein>
<name>A0A4R7LFZ7_9RHOB</name>
<evidence type="ECO:0000256" key="1">
    <source>
        <dbReference type="ARBA" id="ARBA00004141"/>
    </source>
</evidence>
<keyword evidence="5 6" id="KW-0472">Membrane</keyword>
<dbReference type="InterPro" id="IPR002549">
    <property type="entry name" value="AI-2E-like"/>
</dbReference>
<proteinExistence type="inferred from homology"/>
<reference evidence="7 8" key="1">
    <citation type="submission" date="2019-03" db="EMBL/GenBank/DDBJ databases">
        <title>Genomic Encyclopedia of Archaeal and Bacterial Type Strains, Phase II (KMG-II): from individual species to whole genera.</title>
        <authorList>
            <person name="Goeker M."/>
        </authorList>
    </citation>
    <scope>NUCLEOTIDE SEQUENCE [LARGE SCALE GENOMIC DNA]</scope>
    <source>
        <strain evidence="7 8">DSM 29467</strain>
    </source>
</reference>
<evidence type="ECO:0000256" key="5">
    <source>
        <dbReference type="ARBA" id="ARBA00023136"/>
    </source>
</evidence>
<dbReference type="PANTHER" id="PTHR21716:SF16">
    <property type="entry name" value="BLL1467 PROTEIN"/>
    <property type="match status" value="1"/>
</dbReference>
<accession>A0A4R7LFZ7</accession>
<comment type="subcellular location">
    <subcellularLocation>
        <location evidence="1">Membrane</location>
        <topology evidence="1">Multi-pass membrane protein</topology>
    </subcellularLocation>
</comment>
<comment type="similarity">
    <text evidence="2">Belongs to the autoinducer-2 exporter (AI-2E) (TC 2.A.86) family.</text>
</comment>
<keyword evidence="8" id="KW-1185">Reference proteome</keyword>
<keyword evidence="4 6" id="KW-1133">Transmembrane helix</keyword>
<dbReference type="GO" id="GO:0016020">
    <property type="term" value="C:membrane"/>
    <property type="evidence" value="ECO:0007669"/>
    <property type="project" value="UniProtKB-SubCell"/>
</dbReference>
<feature type="transmembrane region" description="Helical" evidence="6">
    <location>
        <begin position="61"/>
        <end position="83"/>
    </location>
</feature>
<keyword evidence="3 6" id="KW-0812">Transmembrane</keyword>
<evidence type="ECO:0000256" key="4">
    <source>
        <dbReference type="ARBA" id="ARBA00022989"/>
    </source>
</evidence>
<dbReference type="OrthoDB" id="9799225at2"/>
<feature type="transmembrane region" description="Helical" evidence="6">
    <location>
        <begin position="234"/>
        <end position="264"/>
    </location>
</feature>
<feature type="transmembrane region" description="Helical" evidence="6">
    <location>
        <begin position="36"/>
        <end position="54"/>
    </location>
</feature>
<comment type="caution">
    <text evidence="7">The sequence shown here is derived from an EMBL/GenBank/DDBJ whole genome shotgun (WGS) entry which is preliminary data.</text>
</comment>
<feature type="transmembrane region" description="Helical" evidence="6">
    <location>
        <begin position="147"/>
        <end position="169"/>
    </location>
</feature>
<sequence>MADARSDLRAIRRSLVVLTTLSFFVVAYFARELILPILLGFLIALTLSPVNRAIQRTGLPAAISAVLLILFAASGIGFVVFFAGGTVSEWTDDAPSLLRQLRYKLSGVSETLEAVQKTSKDIEKIASDTDVTVQAVAVKPPSLLNSAVTIAASTATTIAVALILALFLLASGDLFYRKLTQAFPTLSGKKRALSTVYDIERQVSGYLLTITLINAGLGIAVGLAMWMIGLEYAYIWGIAAFLLNYLPVLGGIVGTVLVAAYAIVTFDSLSYALLAPISYQVLTSSEAQFVTPYIVGRRMELNIVAVFLTVVLWGWLWGIAGVIVAVPFLLVFKVVCDNFESLTVMGSFLSSNENPATRPE</sequence>